<dbReference type="AlphaFoldDB" id="A0AAD4D469"/>
<reference evidence="1" key="1">
    <citation type="journal article" date="2020" name="Fungal Divers.">
        <title>Resolving the Mortierellaceae phylogeny through synthesis of multi-gene phylogenetics and phylogenomics.</title>
        <authorList>
            <person name="Vandepol N."/>
            <person name="Liber J."/>
            <person name="Desiro A."/>
            <person name="Na H."/>
            <person name="Kennedy M."/>
            <person name="Barry K."/>
            <person name="Grigoriev I.V."/>
            <person name="Miller A.N."/>
            <person name="O'Donnell K."/>
            <person name="Stajich J.E."/>
            <person name="Bonito G."/>
        </authorList>
    </citation>
    <scope>NUCLEOTIDE SEQUENCE</scope>
    <source>
        <strain evidence="1">NRRL 28262</strain>
    </source>
</reference>
<accession>A0AAD4D469</accession>
<gene>
    <name evidence="1" type="ORF">BGZ95_003426</name>
</gene>
<sequence length="184" mass="21154">MARNAVPPKEMNLMHSNTGHWEYVIDSRAPYGLAAKLVLGLWWLDISAMLYGVLPGRYWVQWGLALSNTSSLNRSQFRVAAFSRDEIPIWNNEAKNSIDYRPESTRNFFHHTTATNKDLLDPNEAFIFQLPQTLVVEKEKPTLFAQMREHHSYKNGITVLFVRIVPAGDGEVDAKEFESDEEDR</sequence>
<organism evidence="1 2">
    <name type="scientific">Linnemannia exigua</name>
    <dbReference type="NCBI Taxonomy" id="604196"/>
    <lineage>
        <taxon>Eukaryota</taxon>
        <taxon>Fungi</taxon>
        <taxon>Fungi incertae sedis</taxon>
        <taxon>Mucoromycota</taxon>
        <taxon>Mortierellomycotina</taxon>
        <taxon>Mortierellomycetes</taxon>
        <taxon>Mortierellales</taxon>
        <taxon>Mortierellaceae</taxon>
        <taxon>Linnemannia</taxon>
    </lineage>
</organism>
<dbReference type="EMBL" id="JAAAIL010001785">
    <property type="protein sequence ID" value="KAG0265091.1"/>
    <property type="molecule type" value="Genomic_DNA"/>
</dbReference>
<name>A0AAD4D469_9FUNG</name>
<dbReference type="Proteomes" id="UP001194580">
    <property type="component" value="Unassembled WGS sequence"/>
</dbReference>
<evidence type="ECO:0000313" key="2">
    <source>
        <dbReference type="Proteomes" id="UP001194580"/>
    </source>
</evidence>
<keyword evidence="2" id="KW-1185">Reference proteome</keyword>
<protein>
    <submittedName>
        <fullName evidence="1">Uncharacterized protein</fullName>
    </submittedName>
</protein>
<proteinExistence type="predicted"/>
<comment type="caution">
    <text evidence="1">The sequence shown here is derived from an EMBL/GenBank/DDBJ whole genome shotgun (WGS) entry which is preliminary data.</text>
</comment>
<evidence type="ECO:0000313" key="1">
    <source>
        <dbReference type="EMBL" id="KAG0265091.1"/>
    </source>
</evidence>